<accession>A0AAV6V749</accession>
<gene>
    <name evidence="1" type="ORF">JTE90_015163</name>
</gene>
<proteinExistence type="predicted"/>
<organism evidence="1 2">
    <name type="scientific">Oedothorax gibbosus</name>
    <dbReference type="NCBI Taxonomy" id="931172"/>
    <lineage>
        <taxon>Eukaryota</taxon>
        <taxon>Metazoa</taxon>
        <taxon>Ecdysozoa</taxon>
        <taxon>Arthropoda</taxon>
        <taxon>Chelicerata</taxon>
        <taxon>Arachnida</taxon>
        <taxon>Araneae</taxon>
        <taxon>Araneomorphae</taxon>
        <taxon>Entelegynae</taxon>
        <taxon>Araneoidea</taxon>
        <taxon>Linyphiidae</taxon>
        <taxon>Erigoninae</taxon>
        <taxon>Oedothorax</taxon>
    </lineage>
</organism>
<dbReference type="AlphaFoldDB" id="A0AAV6V749"/>
<protein>
    <submittedName>
        <fullName evidence="1">Uncharacterized protein</fullName>
    </submittedName>
</protein>
<evidence type="ECO:0000313" key="2">
    <source>
        <dbReference type="Proteomes" id="UP000827092"/>
    </source>
</evidence>
<reference evidence="1 2" key="1">
    <citation type="journal article" date="2022" name="Nat. Ecol. Evol.">
        <title>A masculinizing supergene underlies an exaggerated male reproductive morph in a spider.</title>
        <authorList>
            <person name="Hendrickx F."/>
            <person name="De Corte Z."/>
            <person name="Sonet G."/>
            <person name="Van Belleghem S.M."/>
            <person name="Kostlbacher S."/>
            <person name="Vangestel C."/>
        </authorList>
    </citation>
    <scope>NUCLEOTIDE SEQUENCE [LARGE SCALE GENOMIC DNA]</scope>
    <source>
        <strain evidence="1">W744_W776</strain>
    </source>
</reference>
<dbReference type="Proteomes" id="UP000827092">
    <property type="component" value="Unassembled WGS sequence"/>
</dbReference>
<keyword evidence="2" id="KW-1185">Reference proteome</keyword>
<dbReference type="EMBL" id="JAFNEN010000138">
    <property type="protein sequence ID" value="KAG8192524.1"/>
    <property type="molecule type" value="Genomic_DNA"/>
</dbReference>
<name>A0AAV6V749_9ARAC</name>
<comment type="caution">
    <text evidence="1">The sequence shown here is derived from an EMBL/GenBank/DDBJ whole genome shotgun (WGS) entry which is preliminary data.</text>
</comment>
<sequence>MKRQGRQMKVMPSQKGIKKRLSFATKELFPITEKKHSQRHYLEVRSTNVLTAIVNSQISMKDMTAFNLFLRRSDTISSLHFLSLQILLKFAKVFESALLFFYSSVDMELEFCVDCELNKKNYHIVSV</sequence>
<evidence type="ECO:0000313" key="1">
    <source>
        <dbReference type="EMBL" id="KAG8192524.1"/>
    </source>
</evidence>